<dbReference type="GeneID" id="83003528"/>
<dbReference type="PROSITE" id="PS50931">
    <property type="entry name" value="HTH_LYSR"/>
    <property type="match status" value="1"/>
</dbReference>
<dbReference type="PRINTS" id="PR00039">
    <property type="entry name" value="HTHLYSR"/>
</dbReference>
<dbReference type="GO" id="GO:0003700">
    <property type="term" value="F:DNA-binding transcription factor activity"/>
    <property type="evidence" value="ECO:0007669"/>
    <property type="project" value="InterPro"/>
</dbReference>
<dbReference type="InterPro" id="IPR050950">
    <property type="entry name" value="HTH-type_LysR_regulators"/>
</dbReference>
<evidence type="ECO:0000313" key="6">
    <source>
        <dbReference type="EMBL" id="RHJ87573.1"/>
    </source>
</evidence>
<dbReference type="GO" id="GO:0005829">
    <property type="term" value="C:cytosol"/>
    <property type="evidence" value="ECO:0007669"/>
    <property type="project" value="TreeGrafter"/>
</dbReference>
<dbReference type="GO" id="GO:0003677">
    <property type="term" value="F:DNA binding"/>
    <property type="evidence" value="ECO:0007669"/>
    <property type="project" value="UniProtKB-KW"/>
</dbReference>
<dbReference type="SUPFAM" id="SSF53850">
    <property type="entry name" value="Periplasmic binding protein-like II"/>
    <property type="match status" value="1"/>
</dbReference>
<dbReference type="InterPro" id="IPR000847">
    <property type="entry name" value="LysR_HTH_N"/>
</dbReference>
<dbReference type="OrthoDB" id="1652954at2"/>
<dbReference type="Pfam" id="PF00126">
    <property type="entry name" value="HTH_1"/>
    <property type="match status" value="1"/>
</dbReference>
<comment type="caution">
    <text evidence="6">The sequence shown here is derived from an EMBL/GenBank/DDBJ whole genome shotgun (WGS) entry which is preliminary data.</text>
</comment>
<dbReference type="RefSeq" id="WP_067534966.1">
    <property type="nucleotide sequence ID" value="NZ_AP025567.1"/>
</dbReference>
<keyword evidence="3" id="KW-0238">DNA-binding</keyword>
<keyword evidence="2" id="KW-0805">Transcription regulation</keyword>
<sequence>MELLQLKYFLMLARTEHVSKTAAALHISQPSLSSTIKKLENELGVPLFIRQGRNIKISPYGAAYLPYVEQIFTALENGQRTLSTLKGNDDRHLALGILSPYIWKDLLRGFSEAHPSIKMDRYSMEGSNHIKALLNGTIDIYLGALNGLDNENLTSKVLYEDDMVLLVNKSHPLAGKRSVDLSECRAEPFINLSKSTNLQQFISTICEAAGFVPDSIMECDYTLRDQMVVENYGVSITTRTSAESVESDQVTALAITRPKKKRILGLVWRKNLVFTPAMKKFHDFACGYFSSAAKAPTKSEPYFSNQKSGAKG</sequence>
<dbReference type="CDD" id="cd05466">
    <property type="entry name" value="PBP2_LTTR_substrate"/>
    <property type="match status" value="1"/>
</dbReference>
<gene>
    <name evidence="6" type="ORF">DW099_12850</name>
</gene>
<dbReference type="PANTHER" id="PTHR30419">
    <property type="entry name" value="HTH-TYPE TRANSCRIPTIONAL REGULATOR YBHD"/>
    <property type="match status" value="1"/>
</dbReference>
<evidence type="ECO:0000313" key="7">
    <source>
        <dbReference type="Proteomes" id="UP000284841"/>
    </source>
</evidence>
<keyword evidence="4" id="KW-0804">Transcription</keyword>
<dbReference type="FunFam" id="1.10.10.10:FF:000001">
    <property type="entry name" value="LysR family transcriptional regulator"/>
    <property type="match status" value="1"/>
</dbReference>
<evidence type="ECO:0000256" key="4">
    <source>
        <dbReference type="ARBA" id="ARBA00023163"/>
    </source>
</evidence>
<dbReference type="AlphaFoldDB" id="A0A415E1W4"/>
<dbReference type="Gene3D" id="3.40.190.290">
    <property type="match status" value="1"/>
</dbReference>
<dbReference type="InterPro" id="IPR036388">
    <property type="entry name" value="WH-like_DNA-bd_sf"/>
</dbReference>
<reference evidence="6 7" key="1">
    <citation type="submission" date="2018-08" db="EMBL/GenBank/DDBJ databases">
        <title>A genome reference for cultivated species of the human gut microbiota.</title>
        <authorList>
            <person name="Zou Y."/>
            <person name="Xue W."/>
            <person name="Luo G."/>
        </authorList>
    </citation>
    <scope>NUCLEOTIDE SEQUENCE [LARGE SCALE GENOMIC DNA]</scope>
    <source>
        <strain evidence="6 7">AM07-24</strain>
    </source>
</reference>
<dbReference type="SUPFAM" id="SSF46785">
    <property type="entry name" value="Winged helix' DNA-binding domain"/>
    <property type="match status" value="1"/>
</dbReference>
<dbReference type="InterPro" id="IPR036390">
    <property type="entry name" value="WH_DNA-bd_sf"/>
</dbReference>
<evidence type="ECO:0000259" key="5">
    <source>
        <dbReference type="PROSITE" id="PS50931"/>
    </source>
</evidence>
<dbReference type="Proteomes" id="UP000284841">
    <property type="component" value="Unassembled WGS sequence"/>
</dbReference>
<comment type="similarity">
    <text evidence="1">Belongs to the LysR transcriptional regulatory family.</text>
</comment>
<dbReference type="EMBL" id="QRMS01000003">
    <property type="protein sequence ID" value="RHJ87573.1"/>
    <property type="molecule type" value="Genomic_DNA"/>
</dbReference>
<evidence type="ECO:0000256" key="1">
    <source>
        <dbReference type="ARBA" id="ARBA00009437"/>
    </source>
</evidence>
<protein>
    <submittedName>
        <fullName evidence="6">LysR family transcriptional regulator</fullName>
    </submittedName>
</protein>
<dbReference type="PANTHER" id="PTHR30419:SF8">
    <property type="entry name" value="NITROGEN ASSIMILATION TRANSCRIPTIONAL ACTIVATOR-RELATED"/>
    <property type="match status" value="1"/>
</dbReference>
<dbReference type="Pfam" id="PF03466">
    <property type="entry name" value="LysR_substrate"/>
    <property type="match status" value="1"/>
</dbReference>
<dbReference type="STRING" id="1776384.GCA_900086585_01142"/>
<proteinExistence type="inferred from homology"/>
<evidence type="ECO:0000256" key="2">
    <source>
        <dbReference type="ARBA" id="ARBA00023015"/>
    </source>
</evidence>
<dbReference type="InterPro" id="IPR005119">
    <property type="entry name" value="LysR_subst-bd"/>
</dbReference>
<accession>A0A415E1W4</accession>
<dbReference type="Gene3D" id="1.10.10.10">
    <property type="entry name" value="Winged helix-like DNA-binding domain superfamily/Winged helix DNA-binding domain"/>
    <property type="match status" value="1"/>
</dbReference>
<evidence type="ECO:0000256" key="3">
    <source>
        <dbReference type="ARBA" id="ARBA00023125"/>
    </source>
</evidence>
<feature type="domain" description="HTH lysR-type" evidence="5">
    <location>
        <begin position="1"/>
        <end position="58"/>
    </location>
</feature>
<name>A0A415E1W4_9FIRM</name>
<keyword evidence="7" id="KW-1185">Reference proteome</keyword>
<organism evidence="6 7">
    <name type="scientific">Emergencia timonensis</name>
    <dbReference type="NCBI Taxonomy" id="1776384"/>
    <lineage>
        <taxon>Bacteria</taxon>
        <taxon>Bacillati</taxon>
        <taxon>Bacillota</taxon>
        <taxon>Clostridia</taxon>
        <taxon>Peptostreptococcales</taxon>
        <taxon>Anaerovoracaceae</taxon>
        <taxon>Emergencia</taxon>
    </lineage>
</organism>